<feature type="domain" description="Major facilitator superfamily (MFS) profile" evidence="6">
    <location>
        <begin position="18"/>
        <end position="458"/>
    </location>
</feature>
<dbReference type="EMBL" id="CAXLJM020000028">
    <property type="protein sequence ID" value="CAL8097262.1"/>
    <property type="molecule type" value="Genomic_DNA"/>
</dbReference>
<feature type="transmembrane region" description="Helical" evidence="5">
    <location>
        <begin position="347"/>
        <end position="367"/>
    </location>
</feature>
<feature type="transmembrane region" description="Helical" evidence="5">
    <location>
        <begin position="181"/>
        <end position="203"/>
    </location>
</feature>
<dbReference type="SUPFAM" id="SSF103473">
    <property type="entry name" value="MFS general substrate transporter"/>
    <property type="match status" value="1"/>
</dbReference>
<dbReference type="Gene3D" id="1.20.1250.20">
    <property type="entry name" value="MFS general substrate transporter like domains"/>
    <property type="match status" value="1"/>
</dbReference>
<feature type="transmembrane region" description="Helical" evidence="5">
    <location>
        <begin position="287"/>
        <end position="306"/>
    </location>
</feature>
<feature type="transmembrane region" description="Helical" evidence="5">
    <location>
        <begin position="151"/>
        <end position="169"/>
    </location>
</feature>
<feature type="transmembrane region" description="Helical" evidence="5">
    <location>
        <begin position="433"/>
        <end position="453"/>
    </location>
</feature>
<keyword evidence="8" id="KW-1185">Reference proteome</keyword>
<dbReference type="CDD" id="cd17317">
    <property type="entry name" value="MFS_SLC22"/>
    <property type="match status" value="1"/>
</dbReference>
<comment type="subcellular location">
    <subcellularLocation>
        <location evidence="1">Membrane</location>
        <topology evidence="1">Multi-pass membrane protein</topology>
    </subcellularLocation>
</comment>
<accession>A0ABP1QBX2</accession>
<reference evidence="7 8" key="1">
    <citation type="submission" date="2024-08" db="EMBL/GenBank/DDBJ databases">
        <authorList>
            <person name="Cucini C."/>
            <person name="Frati F."/>
        </authorList>
    </citation>
    <scope>NUCLEOTIDE SEQUENCE [LARGE SCALE GENOMIC DNA]</scope>
</reference>
<feature type="transmembrane region" description="Helical" evidence="5">
    <location>
        <begin position="126"/>
        <end position="145"/>
    </location>
</feature>
<evidence type="ECO:0000256" key="1">
    <source>
        <dbReference type="ARBA" id="ARBA00004141"/>
    </source>
</evidence>
<organism evidence="7 8">
    <name type="scientific">Orchesella dallaii</name>
    <dbReference type="NCBI Taxonomy" id="48710"/>
    <lineage>
        <taxon>Eukaryota</taxon>
        <taxon>Metazoa</taxon>
        <taxon>Ecdysozoa</taxon>
        <taxon>Arthropoda</taxon>
        <taxon>Hexapoda</taxon>
        <taxon>Collembola</taxon>
        <taxon>Entomobryomorpha</taxon>
        <taxon>Entomobryoidea</taxon>
        <taxon>Orchesellidae</taxon>
        <taxon>Orchesellinae</taxon>
        <taxon>Orchesella</taxon>
    </lineage>
</organism>
<keyword evidence="3 5" id="KW-1133">Transmembrane helix</keyword>
<dbReference type="Proteomes" id="UP001642540">
    <property type="component" value="Unassembled WGS sequence"/>
</dbReference>
<keyword evidence="2 5" id="KW-0812">Transmembrane</keyword>
<evidence type="ECO:0000256" key="5">
    <source>
        <dbReference type="SAM" id="Phobius"/>
    </source>
</evidence>
<feature type="transmembrane region" description="Helical" evidence="5">
    <location>
        <begin position="96"/>
        <end position="114"/>
    </location>
</feature>
<feature type="transmembrane region" description="Helical" evidence="5">
    <location>
        <begin position="209"/>
        <end position="228"/>
    </location>
</feature>
<feature type="transmembrane region" description="Helical" evidence="5">
    <location>
        <begin position="373"/>
        <end position="394"/>
    </location>
</feature>
<evidence type="ECO:0000256" key="3">
    <source>
        <dbReference type="ARBA" id="ARBA00022989"/>
    </source>
</evidence>
<feature type="transmembrane region" description="Helical" evidence="5">
    <location>
        <begin position="318"/>
        <end position="340"/>
    </location>
</feature>
<keyword evidence="4 5" id="KW-0472">Membrane</keyword>
<comment type="caution">
    <text evidence="7">The sequence shown here is derived from an EMBL/GenBank/DDBJ whole genome shotgun (WGS) entry which is preliminary data.</text>
</comment>
<evidence type="ECO:0000256" key="4">
    <source>
        <dbReference type="ARBA" id="ARBA00023136"/>
    </source>
</evidence>
<dbReference type="InterPro" id="IPR036259">
    <property type="entry name" value="MFS_trans_sf"/>
</dbReference>
<gene>
    <name evidence="7" type="ORF">ODALV1_LOCUS9600</name>
</gene>
<proteinExistence type="predicted"/>
<evidence type="ECO:0000256" key="2">
    <source>
        <dbReference type="ARBA" id="ARBA00022692"/>
    </source>
</evidence>
<dbReference type="PROSITE" id="PS50850">
    <property type="entry name" value="MFS"/>
    <property type="match status" value="1"/>
</dbReference>
<protein>
    <recommendedName>
        <fullName evidence="6">Major facilitator superfamily (MFS) profile domain-containing protein</fullName>
    </recommendedName>
</protein>
<sequence length="512" mass="56355">MDLDDVYVQIGEFGIQQKIYFVSLCLFNLYAPFHLIQFVFTGQSAKFTCISNGTSYNNTCPNDLISSCSSIVFEKYPDTVAKQWSLICDEGYKTKFVQSVFMAGVGVGAVLLGACADRIGRLKTLAATLLGMIGFGLASSFARWFNLYLTLRFFTGVCTAGNILASFVLSSELIGPSKRGLCGNIFQVFFAVGIVLYSLLAFYVPHWRALSALATCVGIPYIFLFILLPESPRWLITHDRSREARQVLRLIADRNGMIFPTDLEILVPAPNANRGTLLDLFRKRRTVVSTMVQMFSWFCNSAVYYGLTLASDKLGSSIYVSTMLSGVVEIPAYIVTAILIDCIGRRIPLSLFMVLGGISCLLIEFIHVPALTFPLALFGKLCIAASFAIIYIHSAELFPTVIRNSGLGLCSLFARLGGIIAPFISLLDLVTPSLQFTVFGLLSLSSGILNLMLDETLNRTLPETLDDLKGEGNMRNERGRYARLANIEDLDDSEDDLENLRTVEVGPVVLST</sequence>
<feature type="transmembrane region" description="Helical" evidence="5">
    <location>
        <begin position="406"/>
        <end position="427"/>
    </location>
</feature>
<evidence type="ECO:0000313" key="8">
    <source>
        <dbReference type="Proteomes" id="UP001642540"/>
    </source>
</evidence>
<evidence type="ECO:0000259" key="6">
    <source>
        <dbReference type="PROSITE" id="PS50850"/>
    </source>
</evidence>
<dbReference type="InterPro" id="IPR005828">
    <property type="entry name" value="MFS_sugar_transport-like"/>
</dbReference>
<feature type="transmembrane region" description="Helical" evidence="5">
    <location>
        <begin position="19"/>
        <end position="40"/>
    </location>
</feature>
<dbReference type="PANTHER" id="PTHR24064">
    <property type="entry name" value="SOLUTE CARRIER FAMILY 22 MEMBER"/>
    <property type="match status" value="1"/>
</dbReference>
<evidence type="ECO:0000313" key="7">
    <source>
        <dbReference type="EMBL" id="CAL8097262.1"/>
    </source>
</evidence>
<dbReference type="Pfam" id="PF00083">
    <property type="entry name" value="Sugar_tr"/>
    <property type="match status" value="1"/>
</dbReference>
<dbReference type="InterPro" id="IPR020846">
    <property type="entry name" value="MFS_dom"/>
</dbReference>
<name>A0ABP1QBX2_9HEXA</name>